<reference evidence="1 4" key="2">
    <citation type="journal article" date="2019" name="bioRxiv">
        <title>Genomics, evolutionary history and diagnostics of the Alternaria alternata species group including apple and Asian pear pathotypes.</title>
        <authorList>
            <person name="Armitage A.D."/>
            <person name="Cockerton H.M."/>
            <person name="Sreenivasaprasad S."/>
            <person name="Woodhall J.W."/>
            <person name="Lane C.R."/>
            <person name="Harrison R.J."/>
            <person name="Clarkson J.P."/>
        </authorList>
    </citation>
    <scope>NUCLEOTIDE SEQUENCE [LARGE SCALE GENOMIC DNA]</scope>
    <source>
        <strain evidence="4">FERA 1082</strain>
        <strain evidence="1">FERA 1164</strain>
        <strain evidence="3">FERA 635</strain>
    </source>
</reference>
<evidence type="ECO:0000313" key="4">
    <source>
        <dbReference type="Proteomes" id="UP000292402"/>
    </source>
</evidence>
<evidence type="ECO:0000313" key="1">
    <source>
        <dbReference type="EMBL" id="RYN16386.1"/>
    </source>
</evidence>
<name>A0A4Q4NCX0_9PLEO</name>
<protein>
    <submittedName>
        <fullName evidence="2">Uncharacterized protein</fullName>
    </submittedName>
</protein>
<proteinExistence type="predicted"/>
<keyword evidence="5" id="KW-1185">Reference proteome</keyword>
<evidence type="ECO:0000313" key="3">
    <source>
        <dbReference type="EMBL" id="RYN73284.1"/>
    </source>
</evidence>
<evidence type="ECO:0000313" key="5">
    <source>
        <dbReference type="Proteomes" id="UP000293195"/>
    </source>
</evidence>
<reference evidence="2" key="3">
    <citation type="journal article" date="2019" name="J. ISSAAS">
        <title>Genomics, evolutionary history and diagnostics of the Alternaria alternata species group including apple and Asian pear pathotypes.</title>
        <authorList>
            <person name="Armitage A.D."/>
            <person name="Cockerton H.M."/>
            <person name="Sreenivasaprasad S."/>
            <person name="Woodhall J."/>
            <person name="Lane C."/>
            <person name="Harrison R.J."/>
            <person name="Clarkson J.P."/>
        </authorList>
    </citation>
    <scope>NUCLEOTIDE SEQUENCE</scope>
    <source>
        <strain evidence="2">FERA 1082</strain>
    </source>
</reference>
<dbReference type="EMBL" id="PDXA01000065">
    <property type="protein sequence ID" value="RYN35555.1"/>
    <property type="molecule type" value="Genomic_DNA"/>
</dbReference>
<dbReference type="AlphaFoldDB" id="A0A4Q4NCX0"/>
<accession>A0A4Q4NCX0</accession>
<gene>
    <name evidence="2" type="ORF">AA0114_g11712</name>
    <name evidence="1" type="ORF">AA0115_g12374</name>
    <name evidence="3" type="ORF">AA0119_g13622</name>
</gene>
<organism evidence="2 4">
    <name type="scientific">Alternaria tenuissima</name>
    <dbReference type="NCBI Taxonomy" id="119927"/>
    <lineage>
        <taxon>Eukaryota</taxon>
        <taxon>Fungi</taxon>
        <taxon>Dikarya</taxon>
        <taxon>Ascomycota</taxon>
        <taxon>Pezizomycotina</taxon>
        <taxon>Dothideomycetes</taxon>
        <taxon>Pleosporomycetidae</taxon>
        <taxon>Pleosporales</taxon>
        <taxon>Pleosporineae</taxon>
        <taxon>Pleosporaceae</taxon>
        <taxon>Alternaria</taxon>
        <taxon>Alternaria sect. Alternaria</taxon>
        <taxon>Alternaria alternata complex</taxon>
    </lineage>
</organism>
<dbReference type="Proteomes" id="UP000293195">
    <property type="component" value="Unassembled WGS sequence"/>
</dbReference>
<dbReference type="Proteomes" id="UP000292340">
    <property type="component" value="Unassembled WGS sequence"/>
</dbReference>
<dbReference type="EMBL" id="PDXB01000075">
    <property type="protein sequence ID" value="RYN16386.1"/>
    <property type="molecule type" value="Genomic_DNA"/>
</dbReference>
<reference evidence="1" key="1">
    <citation type="submission" date="2017-10" db="EMBL/GenBank/DDBJ databases">
        <authorList>
            <person name="Armitage A.D."/>
            <person name="Barbara D.J."/>
            <person name="Woodhall J.W."/>
            <person name="Sreenivasaprasad S."/>
            <person name="Lane C.R."/>
            <person name="Clarkson J.P."/>
            <person name="Harrison R.J."/>
        </authorList>
    </citation>
    <scope>NUCLEOTIDE SEQUENCE</scope>
    <source>
        <strain evidence="1">FERA 1164</strain>
        <strain evidence="3">FERA 635</strain>
    </source>
</reference>
<dbReference type="OrthoDB" id="3781163at2759"/>
<sequence>MRRPASVDHCQEGFIQAQICPRDDVDRESNARLYWLDMQYRAFANDINFFSRSSQEQLEQTRRMLSRKRFYAWEKYEIKNGSNWKGTYLRELNKDRTEFVKDLESRYRVWIHMHHGAIDALEAYFLLNRFATDKDRIRDKLLILWNFLPQEFCRYGTGTESQERQVKRLMRKTDLGSRRELDEFLESLVSKFCSHDDGQPTDRIPLFEGGVEDDSESVSRETERDKLRKDMVASGAYQTLVKRQLLQTPLLLWPAVFKSGVSPFLEDYVKPCEVYYSANGELVVLCLNMQLQGGYEVYALWQNLLTYEDLVAVKRCTRACELRWEQVPYVPHQKSTAKQNVVVADDGTKTKTVVWRPKLRHFNAF</sequence>
<dbReference type="Proteomes" id="UP000292402">
    <property type="component" value="Unassembled WGS sequence"/>
</dbReference>
<evidence type="ECO:0000313" key="2">
    <source>
        <dbReference type="EMBL" id="RYN35555.1"/>
    </source>
</evidence>
<dbReference type="EMBL" id="PDXF01000529">
    <property type="protein sequence ID" value="RYN73284.1"/>
    <property type="molecule type" value="Genomic_DNA"/>
</dbReference>
<comment type="caution">
    <text evidence="2">The sequence shown here is derived from an EMBL/GenBank/DDBJ whole genome shotgun (WGS) entry which is preliminary data.</text>
</comment>